<dbReference type="GO" id="GO:0016020">
    <property type="term" value="C:membrane"/>
    <property type="evidence" value="ECO:0007669"/>
    <property type="project" value="UniProtKB-SubCell"/>
</dbReference>
<evidence type="ECO:0000256" key="5">
    <source>
        <dbReference type="ARBA" id="ARBA00038359"/>
    </source>
</evidence>
<accession>A0A9P4QJ26</accession>
<evidence type="ECO:0000256" key="1">
    <source>
        <dbReference type="ARBA" id="ARBA00004141"/>
    </source>
</evidence>
<protein>
    <recommendedName>
        <fullName evidence="7">Rhodopsin domain-containing protein</fullName>
    </recommendedName>
</protein>
<keyword evidence="3 6" id="KW-1133">Transmembrane helix</keyword>
<dbReference type="PANTHER" id="PTHR33048">
    <property type="entry name" value="PTH11-LIKE INTEGRAL MEMBRANE PROTEIN (AFU_ORTHOLOGUE AFUA_5G11245)"/>
    <property type="match status" value="1"/>
</dbReference>
<feature type="transmembrane region" description="Helical" evidence="6">
    <location>
        <begin position="136"/>
        <end position="160"/>
    </location>
</feature>
<sequence length="351" mass="39524">MFMPIPSPEAILGVIVPLLFFDIVVVILRFYSRGKRQQPFLADDWLMLPALVLTIGLAFCIFYGIGRRSLGYHAPPEFSGMAGLFASDKRIRVSRMLEYSFLSIFAPANALIKLSVLCLYRRIFVIQKENWKDPRNIFFCASIAIVFIWGISYTFAFIFMCKGDTILFISIPESAEICNDTFMIGYSCVISDFIMDALIILIPIPFVCKLRLSFDKKMGVLFVFMLGIVSAVASLIRLMWMVWANNMGIDPSYDEALMYTSELWWCMLEVAIGLIAACLPTLRGLVKTNSCDNVFKNVRSYFSSGSASTSKLSYSKDSREKSTGSLDGSFISTEPALQTSTTQERRVAPWV</sequence>
<dbReference type="Pfam" id="PF20684">
    <property type="entry name" value="Fung_rhodopsin"/>
    <property type="match status" value="1"/>
</dbReference>
<keyword evidence="9" id="KW-1185">Reference proteome</keyword>
<evidence type="ECO:0000256" key="2">
    <source>
        <dbReference type="ARBA" id="ARBA00022692"/>
    </source>
</evidence>
<proteinExistence type="inferred from homology"/>
<comment type="similarity">
    <text evidence="5">Belongs to the SAT4 family.</text>
</comment>
<dbReference type="AlphaFoldDB" id="A0A9P4QJ26"/>
<evidence type="ECO:0000256" key="4">
    <source>
        <dbReference type="ARBA" id="ARBA00023136"/>
    </source>
</evidence>
<keyword evidence="4 6" id="KW-0472">Membrane</keyword>
<comment type="subcellular location">
    <subcellularLocation>
        <location evidence="1">Membrane</location>
        <topology evidence="1">Multi-pass membrane protein</topology>
    </subcellularLocation>
</comment>
<feature type="transmembrane region" description="Helical" evidence="6">
    <location>
        <begin position="12"/>
        <end position="32"/>
    </location>
</feature>
<evidence type="ECO:0000256" key="6">
    <source>
        <dbReference type="SAM" id="Phobius"/>
    </source>
</evidence>
<evidence type="ECO:0000313" key="8">
    <source>
        <dbReference type="EMBL" id="KAF2728222.1"/>
    </source>
</evidence>
<evidence type="ECO:0000256" key="3">
    <source>
        <dbReference type="ARBA" id="ARBA00022989"/>
    </source>
</evidence>
<feature type="transmembrane region" description="Helical" evidence="6">
    <location>
        <begin position="220"/>
        <end position="243"/>
    </location>
</feature>
<dbReference type="InterPro" id="IPR052337">
    <property type="entry name" value="SAT4-like"/>
</dbReference>
<feature type="domain" description="Rhodopsin" evidence="7">
    <location>
        <begin position="28"/>
        <end position="287"/>
    </location>
</feature>
<reference evidence="8" key="1">
    <citation type="journal article" date="2020" name="Stud. Mycol.">
        <title>101 Dothideomycetes genomes: a test case for predicting lifestyles and emergence of pathogens.</title>
        <authorList>
            <person name="Haridas S."/>
            <person name="Albert R."/>
            <person name="Binder M."/>
            <person name="Bloem J."/>
            <person name="Labutti K."/>
            <person name="Salamov A."/>
            <person name="Andreopoulos B."/>
            <person name="Baker S."/>
            <person name="Barry K."/>
            <person name="Bills G."/>
            <person name="Bluhm B."/>
            <person name="Cannon C."/>
            <person name="Castanera R."/>
            <person name="Culley D."/>
            <person name="Daum C."/>
            <person name="Ezra D."/>
            <person name="Gonzalez J."/>
            <person name="Henrissat B."/>
            <person name="Kuo A."/>
            <person name="Liang C."/>
            <person name="Lipzen A."/>
            <person name="Lutzoni F."/>
            <person name="Magnuson J."/>
            <person name="Mondo S."/>
            <person name="Nolan M."/>
            <person name="Ohm R."/>
            <person name="Pangilinan J."/>
            <person name="Park H.-J."/>
            <person name="Ramirez L."/>
            <person name="Alfaro M."/>
            <person name="Sun H."/>
            <person name="Tritt A."/>
            <person name="Yoshinaga Y."/>
            <person name="Zwiers L.-H."/>
            <person name="Turgeon B."/>
            <person name="Goodwin S."/>
            <person name="Spatafora J."/>
            <person name="Crous P."/>
            <person name="Grigoriev I."/>
        </authorList>
    </citation>
    <scope>NUCLEOTIDE SEQUENCE</scope>
    <source>
        <strain evidence="8">CBS 125425</strain>
    </source>
</reference>
<organism evidence="8 9">
    <name type="scientific">Polyplosphaeria fusca</name>
    <dbReference type="NCBI Taxonomy" id="682080"/>
    <lineage>
        <taxon>Eukaryota</taxon>
        <taxon>Fungi</taxon>
        <taxon>Dikarya</taxon>
        <taxon>Ascomycota</taxon>
        <taxon>Pezizomycotina</taxon>
        <taxon>Dothideomycetes</taxon>
        <taxon>Pleosporomycetidae</taxon>
        <taxon>Pleosporales</taxon>
        <taxon>Tetraplosphaeriaceae</taxon>
        <taxon>Polyplosphaeria</taxon>
    </lineage>
</organism>
<dbReference type="PANTHER" id="PTHR33048:SF157">
    <property type="entry name" value="INTEGRAL MEMBRANE PROTEIN"/>
    <property type="match status" value="1"/>
</dbReference>
<evidence type="ECO:0000259" key="7">
    <source>
        <dbReference type="Pfam" id="PF20684"/>
    </source>
</evidence>
<gene>
    <name evidence="8" type="ORF">EJ04DRAFT_556908</name>
</gene>
<dbReference type="InterPro" id="IPR049326">
    <property type="entry name" value="Rhodopsin_dom_fungi"/>
</dbReference>
<keyword evidence="2 6" id="KW-0812">Transmembrane</keyword>
<feature type="transmembrane region" description="Helical" evidence="6">
    <location>
        <begin position="99"/>
        <end position="124"/>
    </location>
</feature>
<dbReference type="OrthoDB" id="5393606at2759"/>
<feature type="transmembrane region" description="Helical" evidence="6">
    <location>
        <begin position="263"/>
        <end position="282"/>
    </location>
</feature>
<feature type="transmembrane region" description="Helical" evidence="6">
    <location>
        <begin position="44"/>
        <end position="65"/>
    </location>
</feature>
<evidence type="ECO:0000313" key="9">
    <source>
        <dbReference type="Proteomes" id="UP000799444"/>
    </source>
</evidence>
<comment type="caution">
    <text evidence="8">The sequence shown here is derived from an EMBL/GenBank/DDBJ whole genome shotgun (WGS) entry which is preliminary data.</text>
</comment>
<name>A0A9P4QJ26_9PLEO</name>
<dbReference type="EMBL" id="ML996290">
    <property type="protein sequence ID" value="KAF2728222.1"/>
    <property type="molecule type" value="Genomic_DNA"/>
</dbReference>
<feature type="transmembrane region" description="Helical" evidence="6">
    <location>
        <begin position="184"/>
        <end position="208"/>
    </location>
</feature>
<dbReference type="Proteomes" id="UP000799444">
    <property type="component" value="Unassembled WGS sequence"/>
</dbReference>